<evidence type="ECO:0000313" key="15">
    <source>
        <dbReference type="EMBL" id="THG89219.1"/>
    </source>
</evidence>
<dbReference type="InterPro" id="IPR029070">
    <property type="entry name" value="Chitinase_insertion_sf"/>
</dbReference>
<evidence type="ECO:0000256" key="1">
    <source>
        <dbReference type="ARBA" id="ARBA00000822"/>
    </source>
</evidence>
<gene>
    <name evidence="15" type="ORF">AJ85_19100</name>
</gene>
<evidence type="ECO:0000256" key="8">
    <source>
        <dbReference type="ARBA" id="ARBA00023024"/>
    </source>
</evidence>
<protein>
    <recommendedName>
        <fullName evidence="3">chitinase</fullName>
        <ecNumber evidence="3">3.2.1.14</ecNumber>
    </recommendedName>
</protein>
<dbReference type="GO" id="GO:0005975">
    <property type="term" value="P:carbohydrate metabolic process"/>
    <property type="evidence" value="ECO:0007669"/>
    <property type="project" value="InterPro"/>
</dbReference>
<dbReference type="InterPro" id="IPR017853">
    <property type="entry name" value="GH"/>
</dbReference>
<comment type="subcellular location">
    <subcellularLocation>
        <location evidence="2">Secreted</location>
        <location evidence="2">Cell wall</location>
        <topology evidence="2">Peptidoglycan-anchor</topology>
    </subcellularLocation>
</comment>
<keyword evidence="8" id="KW-0146">Chitin degradation</keyword>
<keyword evidence="7 11" id="KW-0378">Hydrolase</keyword>
<evidence type="ECO:0000259" key="14">
    <source>
        <dbReference type="PROSITE" id="PS51910"/>
    </source>
</evidence>
<organism evidence="15 16">
    <name type="scientific">Alkalihalobacillus alcalophilus ATCC 27647 = CGMCC 1.3604</name>
    <dbReference type="NCBI Taxonomy" id="1218173"/>
    <lineage>
        <taxon>Bacteria</taxon>
        <taxon>Bacillati</taxon>
        <taxon>Bacillota</taxon>
        <taxon>Bacilli</taxon>
        <taxon>Bacillales</taxon>
        <taxon>Bacillaceae</taxon>
        <taxon>Alkalihalobacillus</taxon>
    </lineage>
</organism>
<feature type="domain" description="GH18" evidence="14">
    <location>
        <begin position="43"/>
        <end position="438"/>
    </location>
</feature>
<sequence length="715" mass="78057">MKTIAVSRDQRGLFALVFSLLLVLSSLSLLIQPTNTVHAEKASIVLGYYTSWNPPENLDPNKVTHINYAFADVCWEGEHGNPDNEEIPDDEPKTWSCKDFQGNEAELANGTIVLYDYETDLVELPKLAQLKNQNKDLKTLISVGGWTLSNNLSLVARTDETRETFAQSAVDFVREFDLDGLDLDWEYPVAAGMPNNHRDPSDKENHTLLLQAVRDAFNEAEKEDGREYLVTIAGAATWAYAENNELGKIAEIVDYMAIMSYDINGTWTGLTGHNSPLYFDPLEEQVRGWSFGIASTPNVYGAVPKDKLLLGLPFYGHSWAGCNEDNEGKKVMENGAYQQCAAGWEKPGLGGGTLNYDVVKPLINQDGYHYFFDNVAKVPYLYNESKGEFISYDNVESLGYKVNFIKETGLAGAMVWDLAGDDEDYNLLKTVSYGLGVSNEAPEPDPVPEVEIGLTDEFAPVSAGSLLKVLKDGEATGVQIQLPTDLPEGTKLKIEEATEGMDKLSGLKADGPVYTFTFEYPDGEAFTSEEGFGLTFPVKEDSNDPALYYFNSEDGEWEKVSNEVAQNEITVIVSHFSTFGIFVEDEEIDNDGSVDGNKEDEDEDDNGTGTGGNGDDDNGTGTGGNDDGDNGTGTGGNNDDDNGDDNGTDKGKDDANGIDKGTNNDKTDAGEKSGSSNKLPNTATNLYNMLAVGFIVILVGAGLFIYQRRKELVKE</sequence>
<dbReference type="SUPFAM" id="SSF51445">
    <property type="entry name" value="(Trans)glycosidases"/>
    <property type="match status" value="1"/>
</dbReference>
<dbReference type="PANTHER" id="PTHR11177">
    <property type="entry name" value="CHITINASE"/>
    <property type="match status" value="1"/>
</dbReference>
<evidence type="ECO:0000256" key="11">
    <source>
        <dbReference type="RuleBase" id="RU000489"/>
    </source>
</evidence>
<keyword evidence="9" id="KW-0572">Peptidoglycan-anchor</keyword>
<feature type="compositionally biased region" description="Basic and acidic residues" evidence="12">
    <location>
        <begin position="647"/>
        <end position="671"/>
    </location>
</feature>
<keyword evidence="4" id="KW-0134">Cell wall</keyword>
<dbReference type="PROSITE" id="PS51910">
    <property type="entry name" value="GH18_2"/>
    <property type="match status" value="1"/>
</dbReference>
<evidence type="ECO:0000256" key="6">
    <source>
        <dbReference type="ARBA" id="ARBA00022729"/>
    </source>
</evidence>
<name>A0A4S4JZY7_ALKAL</name>
<dbReference type="NCBIfam" id="TIGR01167">
    <property type="entry name" value="LPXTG_anchor"/>
    <property type="match status" value="1"/>
</dbReference>
<evidence type="ECO:0000256" key="10">
    <source>
        <dbReference type="ARBA" id="ARBA00023295"/>
    </source>
</evidence>
<proteinExistence type="predicted"/>
<keyword evidence="5" id="KW-0964">Secreted</keyword>
<feature type="region of interest" description="Disordered" evidence="12">
    <location>
        <begin position="588"/>
        <end position="680"/>
    </location>
</feature>
<dbReference type="InterPro" id="IPR050314">
    <property type="entry name" value="Glycosyl_Hydrlase_18"/>
</dbReference>
<keyword evidence="6" id="KW-0732">Signal</keyword>
<evidence type="ECO:0000256" key="3">
    <source>
        <dbReference type="ARBA" id="ARBA00012729"/>
    </source>
</evidence>
<evidence type="ECO:0000256" key="7">
    <source>
        <dbReference type="ARBA" id="ARBA00022801"/>
    </source>
</evidence>
<dbReference type="RefSeq" id="WP_003321842.1">
    <property type="nucleotide sequence ID" value="NZ_ALPT02000003.1"/>
</dbReference>
<keyword evidence="8" id="KW-0119">Carbohydrate metabolism</keyword>
<dbReference type="PROSITE" id="PS01095">
    <property type="entry name" value="GH18_1"/>
    <property type="match status" value="1"/>
</dbReference>
<evidence type="ECO:0000256" key="2">
    <source>
        <dbReference type="ARBA" id="ARBA00004168"/>
    </source>
</evidence>
<dbReference type="EC" id="3.2.1.14" evidence="3"/>
<dbReference type="InterPro" id="IPR001223">
    <property type="entry name" value="Glyco_hydro18_cat"/>
</dbReference>
<feature type="compositionally biased region" description="Gly residues" evidence="12">
    <location>
        <begin position="620"/>
        <end position="636"/>
    </location>
</feature>
<dbReference type="Gene3D" id="3.20.20.80">
    <property type="entry name" value="Glycosidases"/>
    <property type="match status" value="1"/>
</dbReference>
<evidence type="ECO:0000313" key="16">
    <source>
        <dbReference type="Proteomes" id="UP000297014"/>
    </source>
</evidence>
<comment type="caution">
    <text evidence="15">The sequence shown here is derived from an EMBL/GenBank/DDBJ whole genome shotgun (WGS) entry which is preliminary data.</text>
</comment>
<keyword evidence="13" id="KW-0812">Transmembrane</keyword>
<dbReference type="PANTHER" id="PTHR11177:SF317">
    <property type="entry name" value="CHITINASE 12-RELATED"/>
    <property type="match status" value="1"/>
</dbReference>
<dbReference type="GO" id="GO:0008061">
    <property type="term" value="F:chitin binding"/>
    <property type="evidence" value="ECO:0007669"/>
    <property type="project" value="InterPro"/>
</dbReference>
<accession>A0A4S4JZY7</accession>
<evidence type="ECO:0000256" key="9">
    <source>
        <dbReference type="ARBA" id="ARBA00023088"/>
    </source>
</evidence>
<dbReference type="CDD" id="cd06548">
    <property type="entry name" value="GH18_chitinase"/>
    <property type="match status" value="1"/>
</dbReference>
<keyword evidence="13" id="KW-1133">Transmembrane helix</keyword>
<dbReference type="Pfam" id="PF00746">
    <property type="entry name" value="Gram_pos_anchor"/>
    <property type="match status" value="1"/>
</dbReference>
<dbReference type="AlphaFoldDB" id="A0A4S4JZY7"/>
<reference evidence="15 16" key="1">
    <citation type="submission" date="2014-01" db="EMBL/GenBank/DDBJ databases">
        <title>Draft genome sequencing of Bacillus alcalophilus CGMCC 1.3604.</title>
        <authorList>
            <person name="Yang J."/>
            <person name="Diao L."/>
            <person name="Yang S."/>
        </authorList>
    </citation>
    <scope>NUCLEOTIDE SEQUENCE [LARGE SCALE GENOMIC DNA]</scope>
    <source>
        <strain evidence="15 16">CGMCC 1.3604</strain>
    </source>
</reference>
<dbReference type="Proteomes" id="UP000297014">
    <property type="component" value="Unassembled WGS sequence"/>
</dbReference>
<dbReference type="InterPro" id="IPR011583">
    <property type="entry name" value="Chitinase_II/V-like_cat"/>
</dbReference>
<dbReference type="InterPro" id="IPR019931">
    <property type="entry name" value="LPXTG_anchor"/>
</dbReference>
<feature type="transmembrane region" description="Helical" evidence="13">
    <location>
        <begin position="686"/>
        <end position="706"/>
    </location>
</feature>
<evidence type="ECO:0000256" key="13">
    <source>
        <dbReference type="SAM" id="Phobius"/>
    </source>
</evidence>
<evidence type="ECO:0000256" key="5">
    <source>
        <dbReference type="ARBA" id="ARBA00022525"/>
    </source>
</evidence>
<feature type="compositionally biased region" description="Acidic residues" evidence="12">
    <location>
        <begin position="588"/>
        <end position="606"/>
    </location>
</feature>
<keyword evidence="10 11" id="KW-0326">Glycosidase</keyword>
<dbReference type="EMBL" id="JALP01000255">
    <property type="protein sequence ID" value="THG89219.1"/>
    <property type="molecule type" value="Genomic_DNA"/>
</dbReference>
<keyword evidence="13" id="KW-0472">Membrane</keyword>
<dbReference type="SUPFAM" id="SSF54556">
    <property type="entry name" value="Chitinase insertion domain"/>
    <property type="match status" value="1"/>
</dbReference>
<evidence type="ECO:0000256" key="12">
    <source>
        <dbReference type="SAM" id="MobiDB-lite"/>
    </source>
</evidence>
<keyword evidence="8" id="KW-0624">Polysaccharide degradation</keyword>
<dbReference type="SMART" id="SM00636">
    <property type="entry name" value="Glyco_18"/>
    <property type="match status" value="1"/>
</dbReference>
<dbReference type="Pfam" id="PF00704">
    <property type="entry name" value="Glyco_hydro_18"/>
    <property type="match status" value="1"/>
</dbReference>
<dbReference type="GO" id="GO:0006032">
    <property type="term" value="P:chitin catabolic process"/>
    <property type="evidence" value="ECO:0007669"/>
    <property type="project" value="UniProtKB-KW"/>
</dbReference>
<comment type="catalytic activity">
    <reaction evidence="1">
        <text>Random endo-hydrolysis of N-acetyl-beta-D-glucosaminide (1-&gt;4)-beta-linkages in chitin and chitodextrins.</text>
        <dbReference type="EC" id="3.2.1.14"/>
    </reaction>
</comment>
<dbReference type="Gene3D" id="3.10.50.10">
    <property type="match status" value="1"/>
</dbReference>
<dbReference type="InterPro" id="IPR001579">
    <property type="entry name" value="Glyco_hydro_18_chit_AS"/>
</dbReference>
<dbReference type="GO" id="GO:0008843">
    <property type="term" value="F:endochitinase activity"/>
    <property type="evidence" value="ECO:0007669"/>
    <property type="project" value="UniProtKB-EC"/>
</dbReference>
<evidence type="ECO:0000256" key="4">
    <source>
        <dbReference type="ARBA" id="ARBA00022512"/>
    </source>
</evidence>